<dbReference type="PROSITE" id="PS51257">
    <property type="entry name" value="PROKAR_LIPOPROTEIN"/>
    <property type="match status" value="1"/>
</dbReference>
<dbReference type="EMBL" id="CP004373">
    <property type="protein sequence ID" value="AHK71067.1"/>
    <property type="molecule type" value="Genomic_DNA"/>
</dbReference>
<accession>A0A067Z4N4</accession>
<evidence type="ECO:0008006" key="4">
    <source>
        <dbReference type="Google" id="ProtNLM"/>
    </source>
</evidence>
<feature type="chain" id="PRO_5001650290" description="Hemolysin" evidence="1">
    <location>
        <begin position="24"/>
        <end position="93"/>
    </location>
</feature>
<sequence>MHLSNMKRLLTITLLCGTVSACASHPQHNPRQRLIGIPNPASVYCTQQGGRHGDVRTAGGETGICTFPPNQVCDEWTLYREHRCVAPLAKMTP</sequence>
<evidence type="ECO:0000313" key="2">
    <source>
        <dbReference type="EMBL" id="AHK71067.1"/>
    </source>
</evidence>
<reference evidence="2 3" key="1">
    <citation type="journal article" date="2015" name="Appl. Microbiol. Biotechnol.">
        <title>The consequence of an additional NADH dehydrogenase paralog on the growth of Gluconobacter oxydans DSM3504.</title>
        <authorList>
            <person name="Kostner D."/>
            <person name="Luchterhand B."/>
            <person name="Junker A."/>
            <person name="Volland S."/>
            <person name="Daniel R."/>
            <person name="Buchs J."/>
            <person name="Liebl W."/>
            <person name="Ehrenreich A."/>
        </authorList>
    </citation>
    <scope>NUCLEOTIDE SEQUENCE [LARGE SCALE GENOMIC DNA]</scope>
    <source>
        <strain evidence="2">DSM 3504</strain>
    </source>
</reference>
<dbReference type="Pfam" id="PF03891">
    <property type="entry name" value="DUF333"/>
    <property type="match status" value="1"/>
</dbReference>
<name>A0A067Z4N4_GLUOY</name>
<keyword evidence="1" id="KW-0732">Signal</keyword>
<dbReference type="InterPro" id="IPR005590">
    <property type="entry name" value="DUF333"/>
</dbReference>
<dbReference type="AlphaFoldDB" id="A0A067Z4N4"/>
<dbReference type="KEGG" id="goy:GLS_c11620"/>
<organism evidence="2 3">
    <name type="scientific">Gluconobacter oxydans DSM 3504</name>
    <dbReference type="NCBI Taxonomy" id="1288313"/>
    <lineage>
        <taxon>Bacteria</taxon>
        <taxon>Pseudomonadati</taxon>
        <taxon>Pseudomonadota</taxon>
        <taxon>Alphaproteobacteria</taxon>
        <taxon>Acetobacterales</taxon>
        <taxon>Acetobacteraceae</taxon>
        <taxon>Gluconobacter</taxon>
    </lineage>
</organism>
<dbReference type="Proteomes" id="UP000031656">
    <property type="component" value="Chromosome"/>
</dbReference>
<evidence type="ECO:0000256" key="1">
    <source>
        <dbReference type="SAM" id="SignalP"/>
    </source>
</evidence>
<feature type="signal peptide" evidence="1">
    <location>
        <begin position="1"/>
        <end position="23"/>
    </location>
</feature>
<gene>
    <name evidence="2" type="ORF">GLS_c11620</name>
</gene>
<dbReference type="HOGENOM" id="CLU_155318_1_1_5"/>
<evidence type="ECO:0000313" key="3">
    <source>
        <dbReference type="Proteomes" id="UP000031656"/>
    </source>
</evidence>
<proteinExistence type="predicted"/>
<protein>
    <recommendedName>
        <fullName evidence="4">Hemolysin</fullName>
    </recommendedName>
</protein>